<sequence length="405" mass="45269">MITNILEELLNVGIALSGEHDLDKLLDMILMEAQRLTNADGGSIYLAEGDKLIFKVSRNNTFFKRWGEAKTRQMFKSFEMPITKKSMSGYVALTGKPLNISNVHCIPENLECSYDPSFDKKNEYNTVSMLVIPMLDRENNVIGILQLINSMDADKVVPFTDDHLKITSSFSSQASVAIQNAKLTKDLKNAQLETIFRLSAAAGYRDKETANHIKRVSSYCRLMAKKAGLDSEKAELLFWASPMHDIGKLGVPDAILLKPGILTPEERKEMEKHSLIGALILKDSKEAVIVMSRIAALTHHEKWDGTGYPLGLKGTDIPIEGRIVAIADVFDALSSKRCYKDAFPEEKVLAIMKDSRGKHFDPDLLDAFLCAMDEVRAIKAEYEDKEEDFDKFSDIKNVDAASLLK</sequence>
<dbReference type="AlphaFoldDB" id="A0A2M7SBQ3"/>
<organism evidence="2 3">
    <name type="scientific">Candidatus Desantisbacteria bacterium CG_4_10_14_0_8_um_filter_48_22</name>
    <dbReference type="NCBI Taxonomy" id="1974543"/>
    <lineage>
        <taxon>Bacteria</taxon>
        <taxon>Candidatus Desantisiibacteriota</taxon>
    </lineage>
</organism>
<comment type="caution">
    <text evidence="2">The sequence shown here is derived from an EMBL/GenBank/DDBJ whole genome shotgun (WGS) entry which is preliminary data.</text>
</comment>
<dbReference type="SMART" id="SM00471">
    <property type="entry name" value="HDc"/>
    <property type="match status" value="1"/>
</dbReference>
<dbReference type="SMART" id="SM00065">
    <property type="entry name" value="GAF"/>
    <property type="match status" value="1"/>
</dbReference>
<name>A0A2M7SBQ3_9BACT</name>
<dbReference type="PANTHER" id="PTHR45228">
    <property type="entry name" value="CYCLIC DI-GMP PHOSPHODIESTERASE TM_0186-RELATED"/>
    <property type="match status" value="1"/>
</dbReference>
<feature type="domain" description="HD-GYP" evidence="1">
    <location>
        <begin position="187"/>
        <end position="384"/>
    </location>
</feature>
<reference evidence="3" key="1">
    <citation type="submission" date="2017-09" db="EMBL/GenBank/DDBJ databases">
        <title>Depth-based differentiation of microbial function through sediment-hosted aquifers and enrichment of novel symbionts in the deep terrestrial subsurface.</title>
        <authorList>
            <person name="Probst A.J."/>
            <person name="Ladd B."/>
            <person name="Jarett J.K."/>
            <person name="Geller-Mcgrath D.E."/>
            <person name="Sieber C.M.K."/>
            <person name="Emerson J.B."/>
            <person name="Anantharaman K."/>
            <person name="Thomas B.C."/>
            <person name="Malmstrom R."/>
            <person name="Stieglmeier M."/>
            <person name="Klingl A."/>
            <person name="Woyke T."/>
            <person name="Ryan C.M."/>
            <person name="Banfield J.F."/>
        </authorList>
    </citation>
    <scope>NUCLEOTIDE SEQUENCE [LARGE SCALE GENOMIC DNA]</scope>
</reference>
<evidence type="ECO:0000313" key="2">
    <source>
        <dbReference type="EMBL" id="PIZ16976.1"/>
    </source>
</evidence>
<dbReference type="EMBL" id="PFMR01000151">
    <property type="protein sequence ID" value="PIZ16976.1"/>
    <property type="molecule type" value="Genomic_DNA"/>
</dbReference>
<dbReference type="Gene3D" id="1.10.3210.10">
    <property type="entry name" value="Hypothetical protein af1432"/>
    <property type="match status" value="1"/>
</dbReference>
<dbReference type="Gene3D" id="3.30.450.40">
    <property type="match status" value="1"/>
</dbReference>
<evidence type="ECO:0000313" key="3">
    <source>
        <dbReference type="Proteomes" id="UP000229307"/>
    </source>
</evidence>
<dbReference type="Pfam" id="PF01590">
    <property type="entry name" value="GAF"/>
    <property type="match status" value="1"/>
</dbReference>
<proteinExistence type="predicted"/>
<dbReference type="PROSITE" id="PS51832">
    <property type="entry name" value="HD_GYP"/>
    <property type="match status" value="1"/>
</dbReference>
<dbReference type="InterPro" id="IPR003607">
    <property type="entry name" value="HD/PDEase_dom"/>
</dbReference>
<dbReference type="PANTHER" id="PTHR45228:SF9">
    <property type="entry name" value="3'3'-CGAMP-SPECIFIC PHOSPHODIESTERASE 2"/>
    <property type="match status" value="1"/>
</dbReference>
<dbReference type="SUPFAM" id="SSF109604">
    <property type="entry name" value="HD-domain/PDEase-like"/>
    <property type="match status" value="1"/>
</dbReference>
<dbReference type="InterPro" id="IPR003018">
    <property type="entry name" value="GAF"/>
</dbReference>
<dbReference type="CDD" id="cd00077">
    <property type="entry name" value="HDc"/>
    <property type="match status" value="1"/>
</dbReference>
<dbReference type="Proteomes" id="UP000229307">
    <property type="component" value="Unassembled WGS sequence"/>
</dbReference>
<dbReference type="Pfam" id="PF13487">
    <property type="entry name" value="HD_5"/>
    <property type="match status" value="1"/>
</dbReference>
<protein>
    <submittedName>
        <fullName evidence="2">Diguanylate cyclase</fullName>
    </submittedName>
</protein>
<dbReference type="InterPro" id="IPR037522">
    <property type="entry name" value="HD_GYP_dom"/>
</dbReference>
<evidence type="ECO:0000259" key="1">
    <source>
        <dbReference type="PROSITE" id="PS51832"/>
    </source>
</evidence>
<accession>A0A2M7SBQ3</accession>
<dbReference type="InterPro" id="IPR029016">
    <property type="entry name" value="GAF-like_dom_sf"/>
</dbReference>
<dbReference type="SUPFAM" id="SSF55781">
    <property type="entry name" value="GAF domain-like"/>
    <property type="match status" value="1"/>
</dbReference>
<dbReference type="InterPro" id="IPR052020">
    <property type="entry name" value="Cyclic_di-GMP/3'3'-cGAMP_PDE"/>
</dbReference>
<gene>
    <name evidence="2" type="ORF">COY52_05610</name>
</gene>